<evidence type="ECO:0000313" key="3">
    <source>
        <dbReference type="Proteomes" id="UP000287547"/>
    </source>
</evidence>
<name>A0A428ZC92_KIBAR</name>
<dbReference type="SUPFAM" id="SSF54427">
    <property type="entry name" value="NTF2-like"/>
    <property type="match status" value="1"/>
</dbReference>
<dbReference type="OrthoDB" id="1492465at2"/>
<reference evidence="2 3" key="1">
    <citation type="submission" date="2018-05" db="EMBL/GenBank/DDBJ databases">
        <title>Evolution of GPA BGCs.</title>
        <authorList>
            <person name="Waglechner N."/>
            <person name="Wright G.D."/>
        </authorList>
    </citation>
    <scope>NUCLEOTIDE SEQUENCE [LARGE SCALE GENOMIC DNA]</scope>
    <source>
        <strain evidence="2 3">A82846</strain>
    </source>
</reference>
<dbReference type="AlphaFoldDB" id="A0A428ZC92"/>
<dbReference type="InterPro" id="IPR032710">
    <property type="entry name" value="NTF2-like_dom_sf"/>
</dbReference>
<comment type="caution">
    <text evidence="2">The sequence shown here is derived from an EMBL/GenBank/DDBJ whole genome shotgun (WGS) entry which is preliminary data.</text>
</comment>
<dbReference type="InterPro" id="IPR037401">
    <property type="entry name" value="SnoaL-like"/>
</dbReference>
<dbReference type="Gene3D" id="3.10.450.50">
    <property type="match status" value="1"/>
</dbReference>
<dbReference type="Proteomes" id="UP000287547">
    <property type="component" value="Unassembled WGS sequence"/>
</dbReference>
<gene>
    <name evidence="2" type="ORF">DMH04_15855</name>
</gene>
<dbReference type="Pfam" id="PF13577">
    <property type="entry name" value="SnoaL_4"/>
    <property type="match status" value="1"/>
</dbReference>
<evidence type="ECO:0000259" key="1">
    <source>
        <dbReference type="Pfam" id="PF13577"/>
    </source>
</evidence>
<proteinExistence type="predicted"/>
<accession>A0A428ZC92</accession>
<protein>
    <submittedName>
        <fullName evidence="2">Nuclear transport factor 2 family protein</fullName>
    </submittedName>
</protein>
<feature type="domain" description="SnoaL-like" evidence="1">
    <location>
        <begin position="21"/>
        <end position="151"/>
    </location>
</feature>
<evidence type="ECO:0000313" key="2">
    <source>
        <dbReference type="EMBL" id="RSM85689.1"/>
    </source>
</evidence>
<organism evidence="2 3">
    <name type="scientific">Kibdelosporangium aridum</name>
    <dbReference type="NCBI Taxonomy" id="2030"/>
    <lineage>
        <taxon>Bacteria</taxon>
        <taxon>Bacillati</taxon>
        <taxon>Actinomycetota</taxon>
        <taxon>Actinomycetes</taxon>
        <taxon>Pseudonocardiales</taxon>
        <taxon>Pseudonocardiaceae</taxon>
        <taxon>Kibdelosporangium</taxon>
    </lineage>
</organism>
<dbReference type="EMBL" id="QHKI01000011">
    <property type="protein sequence ID" value="RSM85689.1"/>
    <property type="molecule type" value="Genomic_DNA"/>
</dbReference>
<sequence length="169" mass="19619">MTMVDNADLVAQVAALSTKVRELEAVRELTRLRYAFHHHLNNQDWDCLGALFATDALLDYGSFGHARGRAAIQDYYSSLLPKMVELQGATNVVLKNFSHMPDVTVNGDRAHGVSFFEEYVRFDRQDVVHQSVGRFTDSYALIDGQWLFERVELDHYWVVPENKEWRWPW</sequence>